<feature type="domain" description="Type II secretion system protein GspF" evidence="7">
    <location>
        <begin position="158"/>
        <end position="282"/>
    </location>
</feature>
<dbReference type="PANTHER" id="PTHR35007:SF1">
    <property type="entry name" value="PILUS ASSEMBLY PROTEIN"/>
    <property type="match status" value="1"/>
</dbReference>
<dbReference type="GO" id="GO:0005886">
    <property type="term" value="C:plasma membrane"/>
    <property type="evidence" value="ECO:0007669"/>
    <property type="project" value="UniProtKB-SubCell"/>
</dbReference>
<keyword evidence="3 6" id="KW-0812">Transmembrane</keyword>
<dbReference type="InterPro" id="IPR018076">
    <property type="entry name" value="T2SS_GspF_dom"/>
</dbReference>
<feature type="transmembrane region" description="Helical" evidence="6">
    <location>
        <begin position="266"/>
        <end position="286"/>
    </location>
</feature>
<dbReference type="OrthoDB" id="9803381at2"/>
<comment type="subcellular location">
    <subcellularLocation>
        <location evidence="1">Cell membrane</location>
        <topology evidence="1">Multi-pass membrane protein</topology>
    </subcellularLocation>
</comment>
<keyword evidence="4 6" id="KW-1133">Transmembrane helix</keyword>
<feature type="transmembrane region" description="Helical" evidence="6">
    <location>
        <begin position="298"/>
        <end position="317"/>
    </location>
</feature>
<evidence type="ECO:0000256" key="1">
    <source>
        <dbReference type="ARBA" id="ARBA00004651"/>
    </source>
</evidence>
<keyword evidence="2" id="KW-1003">Cell membrane</keyword>
<feature type="transmembrane region" description="Helical" evidence="6">
    <location>
        <begin position="123"/>
        <end position="140"/>
    </location>
</feature>
<feature type="transmembrane region" description="Helical" evidence="6">
    <location>
        <begin position="6"/>
        <end position="26"/>
    </location>
</feature>
<evidence type="ECO:0000256" key="5">
    <source>
        <dbReference type="ARBA" id="ARBA00023136"/>
    </source>
</evidence>
<evidence type="ECO:0000256" key="2">
    <source>
        <dbReference type="ARBA" id="ARBA00022475"/>
    </source>
</evidence>
<dbReference type="AlphaFoldDB" id="A0A5C5XIQ0"/>
<comment type="caution">
    <text evidence="8">The sequence shown here is derived from an EMBL/GenBank/DDBJ whole genome shotgun (WGS) entry which is preliminary data.</text>
</comment>
<dbReference type="InterPro" id="IPR042094">
    <property type="entry name" value="T2SS_GspF_sf"/>
</dbReference>
<name>A0A5C5XIQ0_9PLAN</name>
<dbReference type="Gene3D" id="1.20.81.30">
    <property type="entry name" value="Type II secretion system (T2SS), domain F"/>
    <property type="match status" value="1"/>
</dbReference>
<dbReference type="Pfam" id="PF00482">
    <property type="entry name" value="T2SSF"/>
    <property type="match status" value="1"/>
</dbReference>
<reference evidence="8 9" key="1">
    <citation type="submission" date="2019-02" db="EMBL/GenBank/DDBJ databases">
        <title>Deep-cultivation of Planctomycetes and their phenomic and genomic characterization uncovers novel biology.</title>
        <authorList>
            <person name="Wiegand S."/>
            <person name="Jogler M."/>
            <person name="Boedeker C."/>
            <person name="Pinto D."/>
            <person name="Vollmers J."/>
            <person name="Rivas-Marin E."/>
            <person name="Kohn T."/>
            <person name="Peeters S.H."/>
            <person name="Heuer A."/>
            <person name="Rast P."/>
            <person name="Oberbeckmann S."/>
            <person name="Bunk B."/>
            <person name="Jeske O."/>
            <person name="Meyerdierks A."/>
            <person name="Storesund J.E."/>
            <person name="Kallscheuer N."/>
            <person name="Luecker S."/>
            <person name="Lage O.M."/>
            <person name="Pohl T."/>
            <person name="Merkel B.J."/>
            <person name="Hornburger P."/>
            <person name="Mueller R.-W."/>
            <person name="Bruemmer F."/>
            <person name="Labrenz M."/>
            <person name="Spormann A.M."/>
            <person name="Op Den Camp H."/>
            <person name="Overmann J."/>
            <person name="Amann R."/>
            <person name="Jetten M.S.M."/>
            <person name="Mascher T."/>
            <person name="Medema M.H."/>
            <person name="Devos D.P."/>
            <person name="Kaster A.-K."/>
            <person name="Ovreas L."/>
            <person name="Rohde M."/>
            <person name="Galperin M.Y."/>
            <person name="Jogler C."/>
        </authorList>
    </citation>
    <scope>NUCLEOTIDE SEQUENCE [LARGE SCALE GENOMIC DNA]</scope>
    <source>
        <strain evidence="8 9">Pan54</strain>
    </source>
</reference>
<sequence>MDPLFISIVAFVAVVAIIVAIMLVMNDFSNTDVEDRLQVLTGHKNDTEEDGDDDKILKKQMLKDGVGGMSKAFNNLISKFGNLPLIFEQAHSPIGIEVFAVISIVFAAVGVVGGMAAHAPTPLLPVCAIFAGILPYMWILRRRKRRFARFGAQLPDALELIARALRSGHSLASGIQVVVHEMPEPISNEFGMAYEEQNLGIPIDQALKNVFRRVPNLDFKFFVTAVAIQRQAGGDLAEILDKIGHIVRERFRIMGQVQALTGEGRISGVVLMALPIVLFFVMYYLNAEYMMLLFTEELGRKMIAGAVFLQILGAITIKKIIEIKI</sequence>
<evidence type="ECO:0000256" key="3">
    <source>
        <dbReference type="ARBA" id="ARBA00022692"/>
    </source>
</evidence>
<keyword evidence="5 6" id="KW-0472">Membrane</keyword>
<dbReference type="EMBL" id="SJPG01000001">
    <property type="protein sequence ID" value="TWT62193.1"/>
    <property type="molecule type" value="Genomic_DNA"/>
</dbReference>
<dbReference type="PANTHER" id="PTHR35007">
    <property type="entry name" value="INTEGRAL MEMBRANE PROTEIN-RELATED"/>
    <property type="match status" value="1"/>
</dbReference>
<proteinExistence type="predicted"/>
<evidence type="ECO:0000259" key="7">
    <source>
        <dbReference type="Pfam" id="PF00482"/>
    </source>
</evidence>
<dbReference type="RefSeq" id="WP_146504079.1">
    <property type="nucleotide sequence ID" value="NZ_SJPG01000001.1"/>
</dbReference>
<keyword evidence="9" id="KW-1185">Reference proteome</keyword>
<evidence type="ECO:0000256" key="6">
    <source>
        <dbReference type="SAM" id="Phobius"/>
    </source>
</evidence>
<evidence type="ECO:0000313" key="9">
    <source>
        <dbReference type="Proteomes" id="UP000316095"/>
    </source>
</evidence>
<protein>
    <submittedName>
        <fullName evidence="8">Bacterial type II secretion system protein F domain protein</fullName>
    </submittedName>
</protein>
<gene>
    <name evidence="8" type="ORF">Pan54_29340</name>
</gene>
<evidence type="ECO:0000256" key="4">
    <source>
        <dbReference type="ARBA" id="ARBA00022989"/>
    </source>
</evidence>
<organism evidence="8 9">
    <name type="scientific">Rubinisphaera italica</name>
    <dbReference type="NCBI Taxonomy" id="2527969"/>
    <lineage>
        <taxon>Bacteria</taxon>
        <taxon>Pseudomonadati</taxon>
        <taxon>Planctomycetota</taxon>
        <taxon>Planctomycetia</taxon>
        <taxon>Planctomycetales</taxon>
        <taxon>Planctomycetaceae</taxon>
        <taxon>Rubinisphaera</taxon>
    </lineage>
</organism>
<feature type="transmembrane region" description="Helical" evidence="6">
    <location>
        <begin position="94"/>
        <end position="117"/>
    </location>
</feature>
<accession>A0A5C5XIQ0</accession>
<evidence type="ECO:0000313" key="8">
    <source>
        <dbReference type="EMBL" id="TWT62193.1"/>
    </source>
</evidence>
<dbReference type="Proteomes" id="UP000316095">
    <property type="component" value="Unassembled WGS sequence"/>
</dbReference>